<dbReference type="Proteomes" id="UP001470230">
    <property type="component" value="Unassembled WGS sequence"/>
</dbReference>
<evidence type="ECO:0000256" key="1">
    <source>
        <dbReference type="SAM" id="Phobius"/>
    </source>
</evidence>
<sequence length="466" mass="53262">MNPYHYPTVRAGVGYLMHMTTKMLDQIEKALSEKSNSSARLLMTHFPVSFSNQHARSSSGKSLFEIMSSSNLTSIISGHSHTYRVIHRNSSLELHSPSISPGRYYRLCYGYISIDNGGFSYQMSSLNQSKPTAVLTYPIEKKFLSKMSDFSIHNYDESEVHVVTFSENPNLNISVKCSKDNFNGGYNGYLKFQRILRPNQSLYSIPLKKLCGELTNSFGDFHLTFSGDWSYSADFFFGDTVKLGKEVIEEDLNLYIGTFSIGLLMWLFVLYVWCPFFSPSKFCNDLNLWICGASMKPKAKYFGLLLGFLVMKSRIYNNLNKRTQFWYFIVLLSPIFLPISLMKIGKNQIGLILFFGYYLKGDFVLDFWGLDLFALFAILVLVPSTIVFSAIAQIRQTVKCHPVFIFDIGLAIGQVWLIVFAIGRFLYQSTPLWLAITSPVFGFGSLIILFLELLELRDYFVWYSSN</sequence>
<reference evidence="2 3" key="1">
    <citation type="submission" date="2024-04" db="EMBL/GenBank/DDBJ databases">
        <title>Tritrichomonas musculus Genome.</title>
        <authorList>
            <person name="Alves-Ferreira E."/>
            <person name="Grigg M."/>
            <person name="Lorenzi H."/>
            <person name="Galac M."/>
        </authorList>
    </citation>
    <scope>NUCLEOTIDE SEQUENCE [LARGE SCALE GENOMIC DNA]</scope>
    <source>
        <strain evidence="2 3">EAF2021</strain>
    </source>
</reference>
<feature type="transmembrane region" description="Helical" evidence="1">
    <location>
        <begin position="432"/>
        <end position="454"/>
    </location>
</feature>
<feature type="transmembrane region" description="Helical" evidence="1">
    <location>
        <begin position="325"/>
        <end position="342"/>
    </location>
</feature>
<dbReference type="SUPFAM" id="SSF56300">
    <property type="entry name" value="Metallo-dependent phosphatases"/>
    <property type="match status" value="1"/>
</dbReference>
<keyword evidence="3" id="KW-1185">Reference proteome</keyword>
<keyword evidence="1" id="KW-0472">Membrane</keyword>
<protein>
    <submittedName>
        <fullName evidence="2">Transmembrane protein 62</fullName>
    </submittedName>
</protein>
<gene>
    <name evidence="2" type="ORF">M9Y10_038342</name>
</gene>
<feature type="transmembrane region" description="Helical" evidence="1">
    <location>
        <begin position="299"/>
        <end position="319"/>
    </location>
</feature>
<proteinExistence type="predicted"/>
<dbReference type="PANTHER" id="PTHR14795">
    <property type="entry name" value="HELICASE RELATED"/>
    <property type="match status" value="1"/>
</dbReference>
<accession>A0ABR2K8B5</accession>
<dbReference type="EMBL" id="JAPFFF010000006">
    <property type="protein sequence ID" value="KAK8887304.1"/>
    <property type="molecule type" value="Genomic_DNA"/>
</dbReference>
<feature type="transmembrane region" description="Helical" evidence="1">
    <location>
        <begin position="254"/>
        <end position="278"/>
    </location>
</feature>
<keyword evidence="1 2" id="KW-0812">Transmembrane</keyword>
<dbReference type="InterPro" id="IPR029052">
    <property type="entry name" value="Metallo-depent_PP-like"/>
</dbReference>
<feature type="transmembrane region" description="Helical" evidence="1">
    <location>
        <begin position="404"/>
        <end position="426"/>
    </location>
</feature>
<organism evidence="2 3">
    <name type="scientific">Tritrichomonas musculus</name>
    <dbReference type="NCBI Taxonomy" id="1915356"/>
    <lineage>
        <taxon>Eukaryota</taxon>
        <taxon>Metamonada</taxon>
        <taxon>Parabasalia</taxon>
        <taxon>Tritrichomonadida</taxon>
        <taxon>Tritrichomonadidae</taxon>
        <taxon>Tritrichomonas</taxon>
    </lineage>
</organism>
<keyword evidence="1" id="KW-1133">Transmembrane helix</keyword>
<name>A0ABR2K8B5_9EUKA</name>
<evidence type="ECO:0000313" key="3">
    <source>
        <dbReference type="Proteomes" id="UP001470230"/>
    </source>
</evidence>
<comment type="caution">
    <text evidence="2">The sequence shown here is derived from an EMBL/GenBank/DDBJ whole genome shotgun (WGS) entry which is preliminary data.</text>
</comment>
<evidence type="ECO:0000313" key="2">
    <source>
        <dbReference type="EMBL" id="KAK8887304.1"/>
    </source>
</evidence>
<dbReference type="Gene3D" id="3.60.21.10">
    <property type="match status" value="1"/>
</dbReference>
<feature type="transmembrane region" description="Helical" evidence="1">
    <location>
        <begin position="374"/>
        <end position="392"/>
    </location>
</feature>
<dbReference type="PANTHER" id="PTHR14795:SF0">
    <property type="entry name" value="TRANSMEMBRANE PROTEIN 62"/>
    <property type="match status" value="1"/>
</dbReference>